<evidence type="ECO:0000313" key="5">
    <source>
        <dbReference type="EMBL" id="MFD2522539.1"/>
    </source>
</evidence>
<dbReference type="Pfam" id="PF02682">
    <property type="entry name" value="CT_C_D"/>
    <property type="match status" value="1"/>
</dbReference>
<evidence type="ECO:0000256" key="1">
    <source>
        <dbReference type="ARBA" id="ARBA00022741"/>
    </source>
</evidence>
<dbReference type="SUPFAM" id="SSF160467">
    <property type="entry name" value="PH0987 N-terminal domain-like"/>
    <property type="match status" value="1"/>
</dbReference>
<dbReference type="InterPro" id="IPR029000">
    <property type="entry name" value="Cyclophilin-like_dom_sf"/>
</dbReference>
<accession>A0ABW5J932</accession>
<dbReference type="Proteomes" id="UP001597510">
    <property type="component" value="Unassembled WGS sequence"/>
</dbReference>
<keyword evidence="1" id="KW-0547">Nucleotide-binding</keyword>
<gene>
    <name evidence="5" type="primary">pxpB</name>
    <name evidence="5" type="ORF">ACFSR2_16695</name>
</gene>
<dbReference type="GO" id="GO:0017168">
    <property type="term" value="F:5-oxoprolinase (ATP-hydrolyzing) activity"/>
    <property type="evidence" value="ECO:0007669"/>
    <property type="project" value="UniProtKB-EC"/>
</dbReference>
<sequence>MQFKIFALSDSAITIDFGAVIDVGINTIVGQLFDYCSKYPFDGFKEAVPAYASLTVFYDVLQIRASNPDAKTAFDIVQNYLTAAIQSLESAEVKEPNLIEIPVIYDGEDLAFVASHNNLSTAEVIQIHTQATYRVYMMGFLPGFAYLGGMDERIATPRKVSPRAKVPAGSVGIAGKQTGIYPLESPGGWQLIGHTDTPFFTLGSSDPTLLKAGDLVRFVAVK</sequence>
<keyword evidence="2 5" id="KW-0378">Hydrolase</keyword>
<dbReference type="InterPro" id="IPR003833">
    <property type="entry name" value="CT_C_D"/>
</dbReference>
<proteinExistence type="predicted"/>
<dbReference type="InterPro" id="IPR010016">
    <property type="entry name" value="PxpB"/>
</dbReference>
<dbReference type="SUPFAM" id="SSF50891">
    <property type="entry name" value="Cyclophilin-like"/>
    <property type="match status" value="1"/>
</dbReference>
<dbReference type="NCBIfam" id="TIGR00370">
    <property type="entry name" value="5-oxoprolinase subunit PxpB"/>
    <property type="match status" value="1"/>
</dbReference>
<dbReference type="Gene3D" id="3.30.1360.40">
    <property type="match status" value="1"/>
</dbReference>
<keyword evidence="3" id="KW-0067">ATP-binding</keyword>
<dbReference type="RefSeq" id="WP_340237496.1">
    <property type="nucleotide sequence ID" value="NZ_JBBEWC010000008.1"/>
</dbReference>
<dbReference type="EMBL" id="JBHULC010000021">
    <property type="protein sequence ID" value="MFD2522539.1"/>
    <property type="molecule type" value="Genomic_DNA"/>
</dbReference>
<comment type="caution">
    <text evidence="5">The sequence shown here is derived from an EMBL/GenBank/DDBJ whole genome shotgun (WGS) entry which is preliminary data.</text>
</comment>
<organism evidence="5 6">
    <name type="scientific">Emticicia soli</name>
    <dbReference type="NCBI Taxonomy" id="2027878"/>
    <lineage>
        <taxon>Bacteria</taxon>
        <taxon>Pseudomonadati</taxon>
        <taxon>Bacteroidota</taxon>
        <taxon>Cytophagia</taxon>
        <taxon>Cytophagales</taxon>
        <taxon>Leadbetterellaceae</taxon>
        <taxon>Emticicia</taxon>
    </lineage>
</organism>
<dbReference type="SMART" id="SM00796">
    <property type="entry name" value="AHS1"/>
    <property type="match status" value="1"/>
</dbReference>
<dbReference type="PANTHER" id="PTHR34698">
    <property type="entry name" value="5-OXOPROLINASE SUBUNIT B"/>
    <property type="match status" value="1"/>
</dbReference>
<protein>
    <submittedName>
        <fullName evidence="5">5-oxoprolinase subunit PxpB</fullName>
        <ecNumber evidence="5">3.5.2.9</ecNumber>
    </submittedName>
</protein>
<dbReference type="PANTHER" id="PTHR34698:SF2">
    <property type="entry name" value="5-OXOPROLINASE SUBUNIT B"/>
    <property type="match status" value="1"/>
</dbReference>
<evidence type="ECO:0000313" key="6">
    <source>
        <dbReference type="Proteomes" id="UP001597510"/>
    </source>
</evidence>
<dbReference type="EC" id="3.5.2.9" evidence="5"/>
<evidence type="ECO:0000259" key="4">
    <source>
        <dbReference type="SMART" id="SM00796"/>
    </source>
</evidence>
<reference evidence="6" key="1">
    <citation type="journal article" date="2019" name="Int. J. Syst. Evol. Microbiol.">
        <title>The Global Catalogue of Microorganisms (GCM) 10K type strain sequencing project: providing services to taxonomists for standard genome sequencing and annotation.</title>
        <authorList>
            <consortium name="The Broad Institute Genomics Platform"/>
            <consortium name="The Broad Institute Genome Sequencing Center for Infectious Disease"/>
            <person name="Wu L."/>
            <person name="Ma J."/>
        </authorList>
    </citation>
    <scope>NUCLEOTIDE SEQUENCE [LARGE SCALE GENOMIC DNA]</scope>
    <source>
        <strain evidence="6">KCTC 52344</strain>
    </source>
</reference>
<dbReference type="Gene3D" id="2.40.100.10">
    <property type="entry name" value="Cyclophilin-like"/>
    <property type="match status" value="1"/>
</dbReference>
<keyword evidence="6" id="KW-1185">Reference proteome</keyword>
<feature type="domain" description="Carboxyltransferase" evidence="4">
    <location>
        <begin position="3"/>
        <end position="210"/>
    </location>
</feature>
<name>A0ABW5J932_9BACT</name>
<evidence type="ECO:0000256" key="3">
    <source>
        <dbReference type="ARBA" id="ARBA00022840"/>
    </source>
</evidence>
<evidence type="ECO:0000256" key="2">
    <source>
        <dbReference type="ARBA" id="ARBA00022801"/>
    </source>
</evidence>